<name>A0A6J7TVQ8_9ZZZZ</name>
<dbReference type="AlphaFoldDB" id="A0A6J7TVQ8"/>
<gene>
    <name evidence="1" type="ORF">UFOPK4347_00072</name>
</gene>
<sequence length="473" mass="52719">MARQQRTKKSALLLSAVLLLAVASWGLEQWKPFAYNWPSKWDTRLAPLASFVEKQTGYSFQHPVSARFLNDKEFNKLVVNDEADLSPDDKQYYVDLNALLRTLGLADGSFDSFSGLNDLSSGNTLAYYSPTDREMVIRSDAAALKGGKLSASLRAVVVHELTHALQDQEFGLARINRRHTTSEESVAMTAVLEGHANAAEDMYVEENFDDKELEQYQKDTTASSEPQVKLIPEVLSAQQSAPYIFGPTFIAALKQKGPRAITDVFLKKQPRSLAQIILPSKYFAGETPVEIETPTVPRKNMYALSDQLNQLDIYFILVRALGAPEALRLSDMWGNGHYTAYRANDKSGKGKMCVSMNVVGSTNTGTQKIFTAFSTWVKNPTLVNAQVKEIDDHVAISVCDPGTKVKHELPTADDTSQIFWRASDMAFIMRSEENTDAECVATALYTEFTIEEITNSDKMVTRYNELLDECSLK</sequence>
<proteinExistence type="predicted"/>
<dbReference type="EMBL" id="CAFBQU010000001">
    <property type="protein sequence ID" value="CAB5058059.1"/>
    <property type="molecule type" value="Genomic_DNA"/>
</dbReference>
<protein>
    <submittedName>
        <fullName evidence="1">Unannotated protein</fullName>
    </submittedName>
</protein>
<evidence type="ECO:0000313" key="1">
    <source>
        <dbReference type="EMBL" id="CAB5058059.1"/>
    </source>
</evidence>
<accession>A0A6J7TVQ8</accession>
<reference evidence="1" key="1">
    <citation type="submission" date="2020-05" db="EMBL/GenBank/DDBJ databases">
        <authorList>
            <person name="Chiriac C."/>
            <person name="Salcher M."/>
            <person name="Ghai R."/>
            <person name="Kavagutti S V."/>
        </authorList>
    </citation>
    <scope>NUCLEOTIDE SEQUENCE</scope>
</reference>
<organism evidence="1">
    <name type="scientific">freshwater metagenome</name>
    <dbReference type="NCBI Taxonomy" id="449393"/>
    <lineage>
        <taxon>unclassified sequences</taxon>
        <taxon>metagenomes</taxon>
        <taxon>ecological metagenomes</taxon>
    </lineage>
</organism>